<dbReference type="EMBL" id="JXKH01000004">
    <property type="protein sequence ID" value="OJG18383.1"/>
    <property type="molecule type" value="Genomic_DNA"/>
</dbReference>
<keyword evidence="4" id="KW-0479">Metal-binding</keyword>
<keyword evidence="5" id="KW-0460">Magnesium</keyword>
<comment type="similarity">
    <text evidence="2 6">Belongs to the FPP/GGPP synthase family.</text>
</comment>
<dbReference type="RefSeq" id="WP_067394922.1">
    <property type="nucleotide sequence ID" value="NZ_JXKH01000004.1"/>
</dbReference>
<sequence>MVERLGKIRSFIFQQVQVDNQEIQRALTDFATSGGKMLRPAFCLMFADTITGKTVTDEKMLKIAATLELLHMATLIHDDIIDDSPLRHNQVTIQACYGKDVAVYTGDLLFTQFFELLIQLMNGTDYLMVNAQAMKRVLLGELQQMQNRFDEEIEVCTYLKSVEGKTAELFALAAQEGVYFSDGTPEQVMLAGEIGRKIGIAFQINDDILDYTGSQQQMDKPVLEDLGQGVYSLPLILAKEAAPEVFAPYLAKGRQITLAEVAKVAELVVSHGGIEAARELARELTLSALADIEKLPATPGRYQLAEITGSLLQRNH</sequence>
<dbReference type="SUPFAM" id="SSF48576">
    <property type="entry name" value="Terpenoid synthases"/>
    <property type="match status" value="1"/>
</dbReference>
<keyword evidence="3 6" id="KW-0808">Transferase</keyword>
<keyword evidence="8" id="KW-1185">Reference proteome</keyword>
<evidence type="ECO:0000256" key="1">
    <source>
        <dbReference type="ARBA" id="ARBA00001946"/>
    </source>
</evidence>
<dbReference type="GO" id="GO:0008299">
    <property type="term" value="P:isoprenoid biosynthetic process"/>
    <property type="evidence" value="ECO:0007669"/>
    <property type="project" value="InterPro"/>
</dbReference>
<dbReference type="InterPro" id="IPR033749">
    <property type="entry name" value="Polyprenyl_synt_CS"/>
</dbReference>
<reference evidence="7 8" key="1">
    <citation type="submission" date="2014-12" db="EMBL/GenBank/DDBJ databases">
        <title>Draft genome sequences of 29 type strains of Enterococci.</title>
        <authorList>
            <person name="Zhong Z."/>
            <person name="Sun Z."/>
            <person name="Liu W."/>
            <person name="Zhang W."/>
            <person name="Zhang H."/>
        </authorList>
    </citation>
    <scope>NUCLEOTIDE SEQUENCE [LARGE SCALE GENOMIC DNA]</scope>
    <source>
        <strain evidence="7 8">DSM 17029</strain>
    </source>
</reference>
<evidence type="ECO:0000256" key="4">
    <source>
        <dbReference type="ARBA" id="ARBA00022723"/>
    </source>
</evidence>
<protein>
    <submittedName>
        <fullName evidence="7">Polyprenyl diphosphate synthase</fullName>
    </submittedName>
</protein>
<evidence type="ECO:0000256" key="2">
    <source>
        <dbReference type="ARBA" id="ARBA00006706"/>
    </source>
</evidence>
<dbReference type="GO" id="GO:0046872">
    <property type="term" value="F:metal ion binding"/>
    <property type="evidence" value="ECO:0007669"/>
    <property type="project" value="UniProtKB-KW"/>
</dbReference>
<evidence type="ECO:0000256" key="3">
    <source>
        <dbReference type="ARBA" id="ARBA00022679"/>
    </source>
</evidence>
<dbReference type="SFLD" id="SFLDS00005">
    <property type="entry name" value="Isoprenoid_Synthase_Type_I"/>
    <property type="match status" value="1"/>
</dbReference>
<gene>
    <name evidence="7" type="ORF">RU97_GL001780</name>
</gene>
<name>A0A1L8RF76_9ENTE</name>
<evidence type="ECO:0000256" key="5">
    <source>
        <dbReference type="ARBA" id="ARBA00022842"/>
    </source>
</evidence>
<dbReference type="PROSITE" id="PS00444">
    <property type="entry name" value="POLYPRENYL_SYNTHASE_2"/>
    <property type="match status" value="1"/>
</dbReference>
<dbReference type="Proteomes" id="UP000181884">
    <property type="component" value="Unassembled WGS sequence"/>
</dbReference>
<organism evidence="7 8">
    <name type="scientific">Enterococcus canis</name>
    <dbReference type="NCBI Taxonomy" id="214095"/>
    <lineage>
        <taxon>Bacteria</taxon>
        <taxon>Bacillati</taxon>
        <taxon>Bacillota</taxon>
        <taxon>Bacilli</taxon>
        <taxon>Lactobacillales</taxon>
        <taxon>Enterococcaceae</taxon>
        <taxon>Enterococcus</taxon>
    </lineage>
</organism>
<dbReference type="AlphaFoldDB" id="A0A1L8RF76"/>
<accession>A0A1L8RF76</accession>
<dbReference type="Pfam" id="PF00348">
    <property type="entry name" value="polyprenyl_synt"/>
    <property type="match status" value="1"/>
</dbReference>
<dbReference type="InterPro" id="IPR000092">
    <property type="entry name" value="Polyprenyl_synt"/>
</dbReference>
<comment type="caution">
    <text evidence="7">The sequence shown here is derived from an EMBL/GenBank/DDBJ whole genome shotgun (WGS) entry which is preliminary data.</text>
</comment>
<dbReference type="CDD" id="cd00685">
    <property type="entry name" value="Trans_IPPS_HT"/>
    <property type="match status" value="1"/>
</dbReference>
<evidence type="ECO:0000313" key="8">
    <source>
        <dbReference type="Proteomes" id="UP000181884"/>
    </source>
</evidence>
<dbReference type="STRING" id="214095.RU97_GL001780"/>
<evidence type="ECO:0000256" key="6">
    <source>
        <dbReference type="RuleBase" id="RU004466"/>
    </source>
</evidence>
<proteinExistence type="inferred from homology"/>
<dbReference type="PANTHER" id="PTHR12001:SF69">
    <property type="entry name" value="ALL TRANS-POLYPRENYL-DIPHOSPHATE SYNTHASE PDSS1"/>
    <property type="match status" value="1"/>
</dbReference>
<dbReference type="InterPro" id="IPR008949">
    <property type="entry name" value="Isoprenoid_synthase_dom_sf"/>
</dbReference>
<comment type="cofactor">
    <cofactor evidence="1">
        <name>Mg(2+)</name>
        <dbReference type="ChEBI" id="CHEBI:18420"/>
    </cofactor>
</comment>
<dbReference type="Gene3D" id="1.10.600.10">
    <property type="entry name" value="Farnesyl Diphosphate Synthase"/>
    <property type="match status" value="1"/>
</dbReference>
<evidence type="ECO:0000313" key="7">
    <source>
        <dbReference type="EMBL" id="OJG18383.1"/>
    </source>
</evidence>
<dbReference type="PANTHER" id="PTHR12001">
    <property type="entry name" value="GERANYLGERANYL PYROPHOSPHATE SYNTHASE"/>
    <property type="match status" value="1"/>
</dbReference>
<dbReference type="GO" id="GO:0004659">
    <property type="term" value="F:prenyltransferase activity"/>
    <property type="evidence" value="ECO:0007669"/>
    <property type="project" value="InterPro"/>
</dbReference>